<keyword evidence="5" id="KW-0378">Hydrolase</keyword>
<dbReference type="PRINTS" id="PR00985">
    <property type="entry name" value="TRNASYNTHLEU"/>
</dbReference>
<dbReference type="PANTHER" id="PTHR43740:SF2">
    <property type="entry name" value="LEUCINE--TRNA LIGASE, MITOCHONDRIAL"/>
    <property type="match status" value="1"/>
</dbReference>
<dbReference type="SUPFAM" id="SSF50677">
    <property type="entry name" value="ValRS/IleRS/LeuRS editing domain"/>
    <property type="match status" value="2"/>
</dbReference>
<dbReference type="InterPro" id="IPR025709">
    <property type="entry name" value="Leu_tRNA-synth_edit"/>
</dbReference>
<dbReference type="CDD" id="cd07958">
    <property type="entry name" value="Anticodon_Ia_Leu_BEm"/>
    <property type="match status" value="1"/>
</dbReference>
<dbReference type="InterPro" id="IPR009080">
    <property type="entry name" value="tRNAsynth_Ia_anticodon-bd"/>
</dbReference>
<evidence type="ECO:0000256" key="9">
    <source>
        <dbReference type="ARBA" id="ARBA00047469"/>
    </source>
</evidence>
<feature type="short sequence motif" description="'KMSKS' region" evidence="10">
    <location>
        <begin position="733"/>
        <end position="737"/>
    </location>
</feature>
<dbReference type="FunFam" id="3.40.50.620:FF:000003">
    <property type="entry name" value="Leucine--tRNA ligase"/>
    <property type="match status" value="1"/>
</dbReference>
<comment type="subcellular location">
    <subcellularLocation>
        <location evidence="10">Cytoplasm</location>
    </subcellularLocation>
</comment>
<dbReference type="EMBL" id="PFAP01000022">
    <property type="protein sequence ID" value="PIR94031.1"/>
    <property type="molecule type" value="Genomic_DNA"/>
</dbReference>
<dbReference type="GO" id="GO:0006429">
    <property type="term" value="P:leucyl-tRNA aminoacylation"/>
    <property type="evidence" value="ECO:0007669"/>
    <property type="project" value="UniProtKB-UniRule"/>
</dbReference>
<dbReference type="FunFam" id="1.10.730.10:FF:000002">
    <property type="entry name" value="Leucine--tRNA ligase"/>
    <property type="match status" value="1"/>
</dbReference>
<dbReference type="Gene3D" id="3.90.740.10">
    <property type="entry name" value="Valyl/Leucyl/Isoleucyl-tRNA synthetase, editing domain"/>
    <property type="match status" value="1"/>
</dbReference>
<evidence type="ECO:0000313" key="13">
    <source>
        <dbReference type="Proteomes" id="UP000229901"/>
    </source>
</evidence>
<keyword evidence="2 10" id="KW-0963">Cytoplasm</keyword>
<dbReference type="PROSITE" id="PS51462">
    <property type="entry name" value="NUDIX"/>
    <property type="match status" value="1"/>
</dbReference>
<dbReference type="Pfam" id="PF13603">
    <property type="entry name" value="tRNA-synt_1_2"/>
    <property type="match status" value="1"/>
</dbReference>
<feature type="binding site" evidence="10">
    <location>
        <position position="736"/>
    </location>
    <ligand>
        <name>ATP</name>
        <dbReference type="ChEBI" id="CHEBI:30616"/>
    </ligand>
</feature>
<dbReference type="GO" id="GO:0005829">
    <property type="term" value="C:cytosol"/>
    <property type="evidence" value="ECO:0007669"/>
    <property type="project" value="TreeGrafter"/>
</dbReference>
<gene>
    <name evidence="10" type="primary">leuS</name>
    <name evidence="12" type="ORF">COT97_03440</name>
</gene>
<dbReference type="InterPro" id="IPR020084">
    <property type="entry name" value="NUDIX_hydrolase_CS"/>
</dbReference>
<keyword evidence="4 10" id="KW-0547">Nucleotide-binding</keyword>
<dbReference type="InterPro" id="IPR001412">
    <property type="entry name" value="aa-tRNA-synth_I_CS"/>
</dbReference>
<dbReference type="GO" id="GO:0004823">
    <property type="term" value="F:leucine-tRNA ligase activity"/>
    <property type="evidence" value="ECO:0007669"/>
    <property type="project" value="UniProtKB-UniRule"/>
</dbReference>
<dbReference type="EC" id="6.1.1.4" evidence="10"/>
<dbReference type="InterPro" id="IPR000086">
    <property type="entry name" value="NUDIX_hydrolase_dom"/>
</dbReference>
<keyword evidence="7 10" id="KW-0648">Protein biosynthesis</keyword>
<organism evidence="12 13">
    <name type="scientific">Candidatus Falkowbacteria bacterium CG10_big_fil_rev_8_21_14_0_10_39_11</name>
    <dbReference type="NCBI Taxonomy" id="1974565"/>
    <lineage>
        <taxon>Bacteria</taxon>
        <taxon>Candidatus Falkowiibacteriota</taxon>
    </lineage>
</organism>
<dbReference type="InterPro" id="IPR002302">
    <property type="entry name" value="Leu-tRNA-ligase"/>
</dbReference>
<dbReference type="Gene3D" id="1.10.730.10">
    <property type="entry name" value="Isoleucyl-tRNA Synthetase, Domain 1"/>
    <property type="match status" value="1"/>
</dbReference>
<dbReference type="SUPFAM" id="SSF52374">
    <property type="entry name" value="Nucleotidylyl transferase"/>
    <property type="match status" value="1"/>
</dbReference>
<accession>A0A2H0V4P3</accession>
<dbReference type="InterPro" id="IPR013155">
    <property type="entry name" value="M/V/L/I-tRNA-synth_anticd-bd"/>
</dbReference>
<evidence type="ECO:0000256" key="8">
    <source>
        <dbReference type="ARBA" id="ARBA00023146"/>
    </source>
</evidence>
<dbReference type="PROSITE" id="PS00178">
    <property type="entry name" value="AA_TRNA_LIGASE_I"/>
    <property type="match status" value="1"/>
</dbReference>
<keyword evidence="3 10" id="KW-0436">Ligase</keyword>
<evidence type="ECO:0000256" key="2">
    <source>
        <dbReference type="ARBA" id="ARBA00022490"/>
    </source>
</evidence>
<comment type="caution">
    <text evidence="10">Lacks conserved residue(s) required for the propagation of feature annotation.</text>
</comment>
<dbReference type="Pfam" id="PF08264">
    <property type="entry name" value="Anticodon_1"/>
    <property type="match status" value="1"/>
</dbReference>
<dbReference type="Pfam" id="PF00293">
    <property type="entry name" value="NUDIX"/>
    <property type="match status" value="1"/>
</dbReference>
<dbReference type="GO" id="GO:0002161">
    <property type="term" value="F:aminoacyl-tRNA deacylase activity"/>
    <property type="evidence" value="ECO:0007669"/>
    <property type="project" value="InterPro"/>
</dbReference>
<reference evidence="13" key="1">
    <citation type="submission" date="2017-09" db="EMBL/GenBank/DDBJ databases">
        <title>Depth-based differentiation of microbial function through sediment-hosted aquifers and enrichment of novel symbionts in the deep terrestrial subsurface.</title>
        <authorList>
            <person name="Probst A.J."/>
            <person name="Ladd B."/>
            <person name="Jarett J.K."/>
            <person name="Geller-Mcgrath D.E."/>
            <person name="Sieber C.M.K."/>
            <person name="Emerson J.B."/>
            <person name="Anantharaman K."/>
            <person name="Thomas B.C."/>
            <person name="Malmstrom R."/>
            <person name="Stieglmeier M."/>
            <person name="Klingl A."/>
            <person name="Woyke T."/>
            <person name="Ryan C.M."/>
            <person name="Banfield J.F."/>
        </authorList>
    </citation>
    <scope>NUCLEOTIDE SEQUENCE [LARGE SCALE GENOMIC DNA]</scope>
</reference>
<evidence type="ECO:0000256" key="7">
    <source>
        <dbReference type="ARBA" id="ARBA00022917"/>
    </source>
</evidence>
<keyword evidence="6 10" id="KW-0067">ATP-binding</keyword>
<name>A0A2H0V4P3_9BACT</name>
<evidence type="ECO:0000256" key="3">
    <source>
        <dbReference type="ARBA" id="ARBA00022598"/>
    </source>
</evidence>
<dbReference type="InterPro" id="IPR002300">
    <property type="entry name" value="aa-tRNA-synth_Ia"/>
</dbReference>
<evidence type="ECO:0000256" key="1">
    <source>
        <dbReference type="ARBA" id="ARBA00005594"/>
    </source>
</evidence>
<keyword evidence="8 10" id="KW-0030">Aminoacyl-tRNA synthetase</keyword>
<protein>
    <recommendedName>
        <fullName evidence="10">Leucine--tRNA ligase</fullName>
        <ecNumber evidence="10">6.1.1.4</ecNumber>
    </recommendedName>
    <alternativeName>
        <fullName evidence="10">Leucyl-tRNA synthetase</fullName>
        <shortName evidence="10">LeuRS</shortName>
    </alternativeName>
</protein>
<dbReference type="FunFam" id="3.40.50.620:FF:000056">
    <property type="entry name" value="Leucine--tRNA ligase"/>
    <property type="match status" value="1"/>
</dbReference>
<dbReference type="PROSITE" id="PS00893">
    <property type="entry name" value="NUDIX_BOX"/>
    <property type="match status" value="1"/>
</dbReference>
<comment type="similarity">
    <text evidence="1 10">Belongs to the class-I aminoacyl-tRNA synthetase family.</text>
</comment>
<comment type="catalytic activity">
    <reaction evidence="9 10">
        <text>tRNA(Leu) + L-leucine + ATP = L-leucyl-tRNA(Leu) + AMP + diphosphate</text>
        <dbReference type="Rhea" id="RHEA:11688"/>
        <dbReference type="Rhea" id="RHEA-COMP:9613"/>
        <dbReference type="Rhea" id="RHEA-COMP:9622"/>
        <dbReference type="ChEBI" id="CHEBI:30616"/>
        <dbReference type="ChEBI" id="CHEBI:33019"/>
        <dbReference type="ChEBI" id="CHEBI:57427"/>
        <dbReference type="ChEBI" id="CHEBI:78442"/>
        <dbReference type="ChEBI" id="CHEBI:78494"/>
        <dbReference type="ChEBI" id="CHEBI:456215"/>
        <dbReference type="EC" id="6.1.1.4"/>
    </reaction>
</comment>
<dbReference type="HAMAP" id="MF_00049_B">
    <property type="entry name" value="Leu_tRNA_synth_B"/>
    <property type="match status" value="1"/>
</dbReference>
<evidence type="ECO:0000313" key="12">
    <source>
        <dbReference type="EMBL" id="PIR94031.1"/>
    </source>
</evidence>
<dbReference type="InterPro" id="IPR014729">
    <property type="entry name" value="Rossmann-like_a/b/a_fold"/>
</dbReference>
<dbReference type="GO" id="GO:0005524">
    <property type="term" value="F:ATP binding"/>
    <property type="evidence" value="ECO:0007669"/>
    <property type="project" value="UniProtKB-UniRule"/>
</dbReference>
<dbReference type="SUPFAM" id="SSF55811">
    <property type="entry name" value="Nudix"/>
    <property type="match status" value="1"/>
</dbReference>
<evidence type="ECO:0000256" key="10">
    <source>
        <dbReference type="HAMAP-Rule" id="MF_00049"/>
    </source>
</evidence>
<dbReference type="PANTHER" id="PTHR43740">
    <property type="entry name" value="LEUCYL-TRNA SYNTHETASE"/>
    <property type="match status" value="1"/>
</dbReference>
<dbReference type="InterPro" id="IPR015797">
    <property type="entry name" value="NUDIX_hydrolase-like_dom_sf"/>
</dbReference>
<comment type="caution">
    <text evidence="12">The sequence shown here is derived from an EMBL/GenBank/DDBJ whole genome shotgun (WGS) entry which is preliminary data.</text>
</comment>
<dbReference type="SUPFAM" id="SSF47323">
    <property type="entry name" value="Anticodon-binding domain of a subclass of class I aminoacyl-tRNA synthetases"/>
    <property type="match status" value="1"/>
</dbReference>
<dbReference type="Gene3D" id="3.10.20.590">
    <property type="match status" value="1"/>
</dbReference>
<dbReference type="Proteomes" id="UP000229901">
    <property type="component" value="Unassembled WGS sequence"/>
</dbReference>
<feature type="domain" description="Nudix hydrolase" evidence="11">
    <location>
        <begin position="385"/>
        <end position="520"/>
    </location>
</feature>
<evidence type="ECO:0000256" key="6">
    <source>
        <dbReference type="ARBA" id="ARBA00022840"/>
    </source>
</evidence>
<evidence type="ECO:0000256" key="5">
    <source>
        <dbReference type="ARBA" id="ARBA00022801"/>
    </source>
</evidence>
<dbReference type="AlphaFoldDB" id="A0A2H0V4P3"/>
<proteinExistence type="inferred from homology"/>
<dbReference type="Pfam" id="PF00133">
    <property type="entry name" value="tRNA-synt_1"/>
    <property type="match status" value="2"/>
</dbReference>
<sequence>MLREPQHDKRIIMKKYDHKKVEKKWQKVWEKEEPYKAEDTSDKEKFYCLIEFPYPSGAGLHVGHVRSYAALDVMVRKARMEGKNVLYPIGWDAFGLPTENYAIKHGIHPIEATKENVKVFKRQIKGLGISFDWSREINTTEPEYYKWTQWIFLQLYKKGLAYKQEMPINWCPSCKIGLANEEVVNGACERCGTESERRNIKQWMLKITEYADRLIEDLETVNYLDKIKIQQINWIGRSYGANVNFKVKDSDKQVEVYTTRPDTLFGATYMVLAPEHELVETLITEEYRGEVYEYQEQARHKSDLERTELSKDKTGVFTGAYAINPVNNEEIPIWIADYVLATYGTGAIMAVPAHDERDFEFAKKFELPIHEVIVKKFGETNPKADRRDAVAAVVKNDDKVLVLYNKKFDVYRLPSGGYEKGETAEETIGREMLEETGYDDFEITGYLGMINANFYLVDKKVQREKFHKGFLITLNSESKAETAFEDHEDYEGSWCTQQEAIEKLTPYGGGEEEFVRRAFDPSLKCFAGSEGAMVNSDFLNGLDVENAMQAMNKWLEDKGIGKAAKSYKLRDWVFSRQHYWGEPIPIVFCDKCGEVPVPEEQLPITLPMVEKYEPTDTGESPLAAIEDWVNTTCPTCGGVAKRETDTMPNWAGSSWYFLRYLDPKNKKEFVAQDKLKYWMPVDLYNGGMEHTTLHLLYSRFWNKFLYDIGAVPVSEPYKRRVSHGMILATDGEKMSKSRGNVINPDDVVEEYGADVLRTYEMFIGPYDQSVSWDTNGIKGVKRFLDKVWALQEKYDESYTFNVDEQPGKARDKLLHQVIKEVTNDVESMKFNTAVSSIMILTNSLWSDEKISKFEIEVLLSLLNPFAPHLVSEITETLKLKIEKWPVFDPEKAIIVTKEIVVQVNGKNRDKIALTADEDKFDEDTIKELALKSENVKKYLAGKEPKRVIYIKDKLVNIVV</sequence>
<evidence type="ECO:0000259" key="11">
    <source>
        <dbReference type="PROSITE" id="PS51462"/>
    </source>
</evidence>
<dbReference type="Gene3D" id="3.40.50.620">
    <property type="entry name" value="HUPs"/>
    <property type="match status" value="2"/>
</dbReference>
<evidence type="ECO:0000256" key="4">
    <source>
        <dbReference type="ARBA" id="ARBA00022741"/>
    </source>
</evidence>
<dbReference type="InterPro" id="IPR009008">
    <property type="entry name" value="Val/Leu/Ile-tRNA-synth_edit"/>
</dbReference>